<evidence type="ECO:0000256" key="1">
    <source>
        <dbReference type="ARBA" id="ARBA00022679"/>
    </source>
</evidence>
<evidence type="ECO:0000313" key="4">
    <source>
        <dbReference type="Proteomes" id="UP000319094"/>
    </source>
</evidence>
<dbReference type="PANTHER" id="PTHR13947:SF37">
    <property type="entry name" value="LD18367P"/>
    <property type="match status" value="1"/>
</dbReference>
<keyword evidence="4" id="KW-1185">Reference proteome</keyword>
<dbReference type="GO" id="GO:0005840">
    <property type="term" value="C:ribosome"/>
    <property type="evidence" value="ECO:0007669"/>
    <property type="project" value="UniProtKB-KW"/>
</dbReference>
<keyword evidence="3" id="KW-0687">Ribonucleoprotein</keyword>
<gene>
    <name evidence="3" type="ORF">FB468_2628</name>
</gene>
<dbReference type="Pfam" id="PF00583">
    <property type="entry name" value="Acetyltransf_1"/>
    <property type="match status" value="2"/>
</dbReference>
<evidence type="ECO:0000259" key="2">
    <source>
        <dbReference type="PROSITE" id="PS51186"/>
    </source>
</evidence>
<organism evidence="3 4">
    <name type="scientific">Leucobacter komagatae</name>
    <dbReference type="NCBI Taxonomy" id="55969"/>
    <lineage>
        <taxon>Bacteria</taxon>
        <taxon>Bacillati</taxon>
        <taxon>Actinomycetota</taxon>
        <taxon>Actinomycetes</taxon>
        <taxon>Micrococcales</taxon>
        <taxon>Microbacteriaceae</taxon>
        <taxon>Leucobacter</taxon>
    </lineage>
</organism>
<dbReference type="CDD" id="cd04301">
    <property type="entry name" value="NAT_SF"/>
    <property type="match status" value="2"/>
</dbReference>
<name>A0A542Y943_9MICO</name>
<dbReference type="GO" id="GO:0008080">
    <property type="term" value="F:N-acetyltransferase activity"/>
    <property type="evidence" value="ECO:0007669"/>
    <property type="project" value="InterPro"/>
</dbReference>
<dbReference type="InterPro" id="IPR016181">
    <property type="entry name" value="Acyl_CoA_acyltransferase"/>
</dbReference>
<accession>A0A542Y943</accession>
<proteinExistence type="predicted"/>
<reference evidence="3 4" key="1">
    <citation type="submission" date="2019-06" db="EMBL/GenBank/DDBJ databases">
        <title>Sequencing the genomes of 1000 actinobacteria strains.</title>
        <authorList>
            <person name="Klenk H.-P."/>
        </authorList>
    </citation>
    <scope>NUCLEOTIDE SEQUENCE [LARGE SCALE GENOMIC DNA]</scope>
    <source>
        <strain evidence="3 4">DSM 8803</strain>
    </source>
</reference>
<dbReference type="RefSeq" id="WP_141887739.1">
    <property type="nucleotide sequence ID" value="NZ_BAAAUY010000003.1"/>
</dbReference>
<comment type="caution">
    <text evidence="3">The sequence shown here is derived from an EMBL/GenBank/DDBJ whole genome shotgun (WGS) entry which is preliminary data.</text>
</comment>
<dbReference type="AlphaFoldDB" id="A0A542Y943"/>
<dbReference type="EMBL" id="VFON01000001">
    <property type="protein sequence ID" value="TQL44567.1"/>
    <property type="molecule type" value="Genomic_DNA"/>
</dbReference>
<keyword evidence="3" id="KW-0689">Ribosomal protein</keyword>
<dbReference type="SUPFAM" id="SSF55729">
    <property type="entry name" value="Acyl-CoA N-acyltransferases (Nat)"/>
    <property type="match status" value="2"/>
</dbReference>
<feature type="domain" description="N-acetyltransferase" evidence="2">
    <location>
        <begin position="7"/>
        <end position="171"/>
    </location>
</feature>
<protein>
    <submittedName>
        <fullName evidence="3">Ribosomal protein S18 acetylase RimI-like enzyme</fullName>
    </submittedName>
</protein>
<evidence type="ECO:0000313" key="3">
    <source>
        <dbReference type="EMBL" id="TQL44567.1"/>
    </source>
</evidence>
<dbReference type="PANTHER" id="PTHR13947">
    <property type="entry name" value="GNAT FAMILY N-ACETYLTRANSFERASE"/>
    <property type="match status" value="1"/>
</dbReference>
<dbReference type="PROSITE" id="PS51186">
    <property type="entry name" value="GNAT"/>
    <property type="match status" value="2"/>
</dbReference>
<dbReference type="InterPro" id="IPR050769">
    <property type="entry name" value="NAT_camello-type"/>
</dbReference>
<sequence length="344" mass="37178">MNAASNPLIRPILAAEYPAEVALLNAAYSAGPYAADLDGDPEWERSVNDTAGRDADGQVIVIEESGKLLGAASVLRPGTSHAKLAGEGEAELRLVAVDPGAQGRGIGEALVRAGLEVALGWGRSALRLDTGVRNPAQRLYARLGFKHTAELDAQRTSTGYGDSLTYRYALQERTDVRVRLIRAEEVPAVSALVLAAYRDDYAHLDPGYLAQIADVAARAEAHLVWVAEDVKTGELLGTVTTPRHRELLTEVSVPGEMDIRLLGVSQSARGRGIGELLTKHSMRLARIRGIDRLVLETSPLMEAAWRLYERLGFERLSERDRAITLASGDELRLLTYAHATGETA</sequence>
<dbReference type="Proteomes" id="UP000319094">
    <property type="component" value="Unassembled WGS sequence"/>
</dbReference>
<dbReference type="InterPro" id="IPR000182">
    <property type="entry name" value="GNAT_dom"/>
</dbReference>
<dbReference type="Gene3D" id="3.40.630.30">
    <property type="match status" value="2"/>
</dbReference>
<feature type="domain" description="N-acetyltransferase" evidence="2">
    <location>
        <begin position="176"/>
        <end position="336"/>
    </location>
</feature>
<keyword evidence="1" id="KW-0808">Transferase</keyword>
<dbReference type="OrthoDB" id="273614at2"/>